<name>A0AAE0BNQ4_9CHLO</name>
<dbReference type="SUPFAM" id="SSF69645">
    <property type="entry name" value="Arp2/3 complex subunits"/>
    <property type="match status" value="1"/>
</dbReference>
<dbReference type="PANTHER" id="PTHR22629">
    <property type="entry name" value="ARP2/3 COMPLEX 20 KD SUBUNIT"/>
    <property type="match status" value="1"/>
</dbReference>
<dbReference type="GO" id="GO:0005885">
    <property type="term" value="C:Arp2/3 protein complex"/>
    <property type="evidence" value="ECO:0007669"/>
    <property type="project" value="UniProtKB-UniRule"/>
</dbReference>
<protein>
    <recommendedName>
        <fullName evidence="6">Actin-related protein 2/3 complex subunit 4</fullName>
    </recommendedName>
</protein>
<evidence type="ECO:0000313" key="8">
    <source>
        <dbReference type="Proteomes" id="UP001190700"/>
    </source>
</evidence>
<evidence type="ECO:0000256" key="6">
    <source>
        <dbReference type="PIRNR" id="PIRNR039100"/>
    </source>
</evidence>
<dbReference type="InterPro" id="IPR034666">
    <property type="entry name" value="ARPC2/4"/>
</dbReference>
<evidence type="ECO:0000256" key="3">
    <source>
        <dbReference type="ARBA" id="ARBA00022490"/>
    </source>
</evidence>
<evidence type="ECO:0000256" key="2">
    <source>
        <dbReference type="ARBA" id="ARBA00005919"/>
    </source>
</evidence>
<evidence type="ECO:0000256" key="4">
    <source>
        <dbReference type="ARBA" id="ARBA00023203"/>
    </source>
</evidence>
<keyword evidence="8" id="KW-1185">Reference proteome</keyword>
<accession>A0AAE0BNQ4</accession>
<keyword evidence="5 6" id="KW-0206">Cytoskeleton</keyword>
<comment type="similarity">
    <text evidence="2 6">Belongs to the ARPC4 family.</text>
</comment>
<keyword evidence="4 6" id="KW-0009">Actin-binding</keyword>
<dbReference type="Pfam" id="PF05856">
    <property type="entry name" value="ARPC4"/>
    <property type="match status" value="1"/>
</dbReference>
<proteinExistence type="inferred from homology"/>
<gene>
    <name evidence="7" type="ORF">CYMTET_50920</name>
</gene>
<evidence type="ECO:0000256" key="5">
    <source>
        <dbReference type="ARBA" id="ARBA00023212"/>
    </source>
</evidence>
<dbReference type="AlphaFoldDB" id="A0AAE0BNQ4"/>
<dbReference type="Gene3D" id="3.30.1460.20">
    <property type="match status" value="1"/>
</dbReference>
<dbReference type="PIRSF" id="PIRSF039100">
    <property type="entry name" value="ARPC4"/>
    <property type="match status" value="1"/>
</dbReference>
<organism evidence="7 8">
    <name type="scientific">Cymbomonas tetramitiformis</name>
    <dbReference type="NCBI Taxonomy" id="36881"/>
    <lineage>
        <taxon>Eukaryota</taxon>
        <taxon>Viridiplantae</taxon>
        <taxon>Chlorophyta</taxon>
        <taxon>Pyramimonadophyceae</taxon>
        <taxon>Pyramimonadales</taxon>
        <taxon>Pyramimonadaceae</taxon>
        <taxon>Cymbomonas</taxon>
    </lineage>
</organism>
<sequence length="169" mass="19708">MSSSLRPYLQCVRSTLTAAFCVQNFPCQQVERHNKPEVEYKNSKELLLNPVLICRSEQERCYIEASINSVRISIKVKQSDELDVILARKFTSFLEQRADAFRVMRRKPVEGYDISFLITNIHTEEMLKHKLVDFICQFMEDVDKEISELKLSVNTRGRAVAVEYFQGFC</sequence>
<dbReference type="GO" id="GO:0034314">
    <property type="term" value="P:Arp2/3 complex-mediated actin nucleation"/>
    <property type="evidence" value="ECO:0007669"/>
    <property type="project" value="UniProtKB-UniRule"/>
</dbReference>
<dbReference type="GO" id="GO:0051015">
    <property type="term" value="F:actin filament binding"/>
    <property type="evidence" value="ECO:0007669"/>
    <property type="project" value="TreeGrafter"/>
</dbReference>
<evidence type="ECO:0000313" key="7">
    <source>
        <dbReference type="EMBL" id="KAK3239120.1"/>
    </source>
</evidence>
<dbReference type="EMBL" id="LGRX02034021">
    <property type="protein sequence ID" value="KAK3239120.1"/>
    <property type="molecule type" value="Genomic_DNA"/>
</dbReference>
<dbReference type="PANTHER" id="PTHR22629:SF0">
    <property type="entry name" value="ACTIN-RELATED PROTEIN 2_3 COMPLEX SUBUNIT 4"/>
    <property type="match status" value="1"/>
</dbReference>
<reference evidence="7 8" key="1">
    <citation type="journal article" date="2015" name="Genome Biol. Evol.">
        <title>Comparative Genomics of a Bacterivorous Green Alga Reveals Evolutionary Causalities and Consequences of Phago-Mixotrophic Mode of Nutrition.</title>
        <authorList>
            <person name="Burns J.A."/>
            <person name="Paasch A."/>
            <person name="Narechania A."/>
            <person name="Kim E."/>
        </authorList>
    </citation>
    <scope>NUCLEOTIDE SEQUENCE [LARGE SCALE GENOMIC DNA]</scope>
    <source>
        <strain evidence="7 8">PLY_AMNH</strain>
    </source>
</reference>
<dbReference type="FunFam" id="3.30.1460.20:FF:000001">
    <property type="entry name" value="Actin-related protein 2/3 complex subunit 4"/>
    <property type="match status" value="1"/>
</dbReference>
<comment type="subcellular location">
    <subcellularLocation>
        <location evidence="1 6">Cytoplasm</location>
        <location evidence="1 6">Cytoskeleton</location>
    </subcellularLocation>
</comment>
<dbReference type="Proteomes" id="UP001190700">
    <property type="component" value="Unassembled WGS sequence"/>
</dbReference>
<dbReference type="GO" id="GO:0030041">
    <property type="term" value="P:actin filament polymerization"/>
    <property type="evidence" value="ECO:0007669"/>
    <property type="project" value="UniProtKB-UniRule"/>
</dbReference>
<comment type="caution">
    <text evidence="7">The sequence shown here is derived from an EMBL/GenBank/DDBJ whole genome shotgun (WGS) entry which is preliminary data.</text>
</comment>
<keyword evidence="3 6" id="KW-0963">Cytoplasm</keyword>
<comment type="function">
    <text evidence="6">Functions as actin-binding component of the Arp2/3 complex which is involved in regulation of actin polymerization and together with an activating nucleation-promoting factor (NPF) mediates the formation of branched actin networks. Seems to contact the mother actin filament.</text>
</comment>
<dbReference type="InterPro" id="IPR008384">
    <property type="entry name" value="ARPC4"/>
</dbReference>
<evidence type="ECO:0000256" key="1">
    <source>
        <dbReference type="ARBA" id="ARBA00004245"/>
    </source>
</evidence>